<dbReference type="PROSITE" id="PS50088">
    <property type="entry name" value="ANK_REPEAT"/>
    <property type="match status" value="1"/>
</dbReference>
<keyword evidence="3" id="KW-0677">Repeat</keyword>
<dbReference type="PANTHER" id="PTHR24186:SF50">
    <property type="entry name" value="ANKYRIN REPEAT-CONTAINING PROTEIN ITN1-LIKE ISOFORM X1"/>
    <property type="match status" value="1"/>
</dbReference>
<feature type="transmembrane region" description="Helical" evidence="8">
    <location>
        <begin position="252"/>
        <end position="277"/>
    </location>
</feature>
<evidence type="ECO:0000313" key="10">
    <source>
        <dbReference type="EMBL" id="KAJ8450412.1"/>
    </source>
</evidence>
<evidence type="ECO:0000256" key="2">
    <source>
        <dbReference type="ARBA" id="ARBA00022692"/>
    </source>
</evidence>
<proteinExistence type="predicted"/>
<reference evidence="10" key="1">
    <citation type="submission" date="2022-04" db="EMBL/GenBank/DDBJ databases">
        <title>Carnegiea gigantea Genome sequencing and assembly v2.</title>
        <authorList>
            <person name="Copetti D."/>
            <person name="Sanderson M.J."/>
            <person name="Burquez A."/>
            <person name="Wojciechowski M.F."/>
        </authorList>
    </citation>
    <scope>NUCLEOTIDE SEQUENCE</scope>
    <source>
        <strain evidence="10">SGP5-SGP5p</strain>
        <tissue evidence="10">Aerial part</tissue>
    </source>
</reference>
<dbReference type="Pfam" id="PF12796">
    <property type="entry name" value="Ank_2"/>
    <property type="match status" value="1"/>
</dbReference>
<evidence type="ECO:0000256" key="1">
    <source>
        <dbReference type="ARBA" id="ARBA00004141"/>
    </source>
</evidence>
<keyword evidence="11" id="KW-1185">Reference proteome</keyword>
<dbReference type="InterPro" id="IPR036770">
    <property type="entry name" value="Ankyrin_rpt-contain_sf"/>
</dbReference>
<name>A0A9Q1KVQ9_9CARY</name>
<feature type="domain" description="PGG" evidence="9">
    <location>
        <begin position="211"/>
        <end position="315"/>
    </location>
</feature>
<evidence type="ECO:0000256" key="6">
    <source>
        <dbReference type="ARBA" id="ARBA00023136"/>
    </source>
</evidence>
<dbReference type="InterPro" id="IPR002110">
    <property type="entry name" value="Ankyrin_rpt"/>
</dbReference>
<dbReference type="SMART" id="SM00248">
    <property type="entry name" value="ANK"/>
    <property type="match status" value="3"/>
</dbReference>
<comment type="caution">
    <text evidence="10">The sequence shown here is derived from an EMBL/GenBank/DDBJ whole genome shotgun (WGS) entry which is preliminary data.</text>
</comment>
<evidence type="ECO:0000256" key="4">
    <source>
        <dbReference type="ARBA" id="ARBA00022989"/>
    </source>
</evidence>
<keyword evidence="6 8" id="KW-0472">Membrane</keyword>
<protein>
    <recommendedName>
        <fullName evidence="9">PGG domain-containing protein</fullName>
    </recommendedName>
</protein>
<keyword evidence="4 8" id="KW-1133">Transmembrane helix</keyword>
<dbReference type="AlphaFoldDB" id="A0A9Q1KVQ9"/>
<evidence type="ECO:0000313" key="11">
    <source>
        <dbReference type="Proteomes" id="UP001153076"/>
    </source>
</evidence>
<feature type="transmembrane region" description="Helical" evidence="8">
    <location>
        <begin position="206"/>
        <end position="232"/>
    </location>
</feature>
<evidence type="ECO:0000256" key="3">
    <source>
        <dbReference type="ARBA" id="ARBA00022737"/>
    </source>
</evidence>
<gene>
    <name evidence="10" type="ORF">Cgig2_002097</name>
</gene>
<dbReference type="InterPro" id="IPR026961">
    <property type="entry name" value="PGG_dom"/>
</dbReference>
<feature type="transmembrane region" description="Helical" evidence="8">
    <location>
        <begin position="289"/>
        <end position="317"/>
    </location>
</feature>
<feature type="transmembrane region" description="Helical" evidence="8">
    <location>
        <begin position="323"/>
        <end position="346"/>
    </location>
</feature>
<dbReference type="Gene3D" id="1.25.40.20">
    <property type="entry name" value="Ankyrin repeat-containing domain"/>
    <property type="match status" value="1"/>
</dbReference>
<evidence type="ECO:0000256" key="5">
    <source>
        <dbReference type="ARBA" id="ARBA00023043"/>
    </source>
</evidence>
<dbReference type="EMBL" id="JAKOGI010000015">
    <property type="protein sequence ID" value="KAJ8450412.1"/>
    <property type="molecule type" value="Genomic_DNA"/>
</dbReference>
<keyword evidence="5 7" id="KW-0040">ANK repeat</keyword>
<dbReference type="GO" id="GO:0005886">
    <property type="term" value="C:plasma membrane"/>
    <property type="evidence" value="ECO:0007669"/>
    <property type="project" value="TreeGrafter"/>
</dbReference>
<dbReference type="Proteomes" id="UP001153076">
    <property type="component" value="Unassembled WGS sequence"/>
</dbReference>
<organism evidence="10 11">
    <name type="scientific">Carnegiea gigantea</name>
    <dbReference type="NCBI Taxonomy" id="171969"/>
    <lineage>
        <taxon>Eukaryota</taxon>
        <taxon>Viridiplantae</taxon>
        <taxon>Streptophyta</taxon>
        <taxon>Embryophyta</taxon>
        <taxon>Tracheophyta</taxon>
        <taxon>Spermatophyta</taxon>
        <taxon>Magnoliopsida</taxon>
        <taxon>eudicotyledons</taxon>
        <taxon>Gunneridae</taxon>
        <taxon>Pentapetalae</taxon>
        <taxon>Caryophyllales</taxon>
        <taxon>Cactineae</taxon>
        <taxon>Cactaceae</taxon>
        <taxon>Cactoideae</taxon>
        <taxon>Echinocereeae</taxon>
        <taxon>Carnegiea</taxon>
    </lineage>
</organism>
<dbReference type="Pfam" id="PF13962">
    <property type="entry name" value="PGG"/>
    <property type="match status" value="1"/>
</dbReference>
<dbReference type="SUPFAM" id="SSF48403">
    <property type="entry name" value="Ankyrin repeat"/>
    <property type="match status" value="1"/>
</dbReference>
<dbReference type="PANTHER" id="PTHR24186">
    <property type="entry name" value="PROTEIN PHOSPHATASE 1 REGULATORY SUBUNIT"/>
    <property type="match status" value="1"/>
</dbReference>
<sequence length="368" mass="41186">MHWILSKDKTLVRLQDDEGSTPLHHAFVENKVEHLQILLSYKDGTNNESAAHIRDNEGRTPLHIAALQLSWECIDVLMMQYPDCAEIVDNNGQNVLHYVAKWACVKKLKYFVGVKYDFSKLMHDKDLDGNTPSHLLPNNLTHMLCNCDYRLSDFTMQQRYYFNNENLTGADIVASYQPVFEEENVEVVSRPKRIAKKSKIEGTRETLVVIQNWLVVAALVATVSFTAGFTVPGGFDQSPGPEIGTAIMTKNAAFKAFLISDALAFTFSSFAIFLFFVTSFTGKRVKVSLLTAFAGIFSIFSIGAMTVAFMTGVYVMIPHSRGLHIALFLVSALFFCFHAPYTLTLLCGGLWTAIKRGGCPDVPRRVQM</sequence>
<accession>A0A9Q1KVQ9</accession>
<evidence type="ECO:0000256" key="7">
    <source>
        <dbReference type="PROSITE-ProRule" id="PRU00023"/>
    </source>
</evidence>
<keyword evidence="2 8" id="KW-0812">Transmembrane</keyword>
<comment type="subcellular location">
    <subcellularLocation>
        <location evidence="1">Membrane</location>
        <topology evidence="1">Multi-pass membrane protein</topology>
    </subcellularLocation>
</comment>
<evidence type="ECO:0000256" key="8">
    <source>
        <dbReference type="SAM" id="Phobius"/>
    </source>
</evidence>
<feature type="repeat" description="ANK" evidence="7">
    <location>
        <begin position="18"/>
        <end position="50"/>
    </location>
</feature>
<evidence type="ECO:0000259" key="9">
    <source>
        <dbReference type="Pfam" id="PF13962"/>
    </source>
</evidence>
<dbReference type="OrthoDB" id="1847170at2759"/>